<dbReference type="Proteomes" id="UP001604336">
    <property type="component" value="Unassembled WGS sequence"/>
</dbReference>
<organism evidence="1 2">
    <name type="scientific">Abeliophyllum distichum</name>
    <dbReference type="NCBI Taxonomy" id="126358"/>
    <lineage>
        <taxon>Eukaryota</taxon>
        <taxon>Viridiplantae</taxon>
        <taxon>Streptophyta</taxon>
        <taxon>Embryophyta</taxon>
        <taxon>Tracheophyta</taxon>
        <taxon>Spermatophyta</taxon>
        <taxon>Magnoliopsida</taxon>
        <taxon>eudicotyledons</taxon>
        <taxon>Gunneridae</taxon>
        <taxon>Pentapetalae</taxon>
        <taxon>asterids</taxon>
        <taxon>lamiids</taxon>
        <taxon>Lamiales</taxon>
        <taxon>Oleaceae</taxon>
        <taxon>Forsythieae</taxon>
        <taxon>Abeliophyllum</taxon>
    </lineage>
</organism>
<dbReference type="PANTHER" id="PTHR34567">
    <property type="entry name" value="FK506-BINDING-LIKE PROTEIN"/>
    <property type="match status" value="1"/>
</dbReference>
<comment type="caution">
    <text evidence="1">The sequence shown here is derived from an EMBL/GenBank/DDBJ whole genome shotgun (WGS) entry which is preliminary data.</text>
</comment>
<gene>
    <name evidence="1" type="ORF">Adt_16478</name>
</gene>
<reference evidence="2" key="1">
    <citation type="submission" date="2024-07" db="EMBL/GenBank/DDBJ databases">
        <title>Two chromosome-level genome assemblies of Korean endemic species Abeliophyllum distichum and Forsythia ovata (Oleaceae).</title>
        <authorList>
            <person name="Jang H."/>
        </authorList>
    </citation>
    <scope>NUCLEOTIDE SEQUENCE [LARGE SCALE GENOMIC DNA]</scope>
</reference>
<sequence>MEVTRMKEGYDHRRTTNRRRRIMQPCMQNTRKNSRWVWRPVVPSWEKEFCLKVGLFTWTKFLEAKKYAESIQYYKIFDWDDSAGEEAFHNAKSQFYAQINGLSCVNPLPNPDMYIDEIDWNVEVDPKLEYSRSVSDTDEDEDDENKIVPDWYHIRLEDIKPTGWDIDIREEFSSPKVLIGLIVGGD</sequence>
<name>A0ABD1TEA0_9LAMI</name>
<proteinExistence type="predicted"/>
<accession>A0ABD1TEA0</accession>
<dbReference type="PANTHER" id="PTHR34567:SF3">
    <property type="entry name" value="FK506-BINDING-LIKE PROTEIN"/>
    <property type="match status" value="1"/>
</dbReference>
<dbReference type="EMBL" id="JBFOLK010000005">
    <property type="protein sequence ID" value="KAL2510878.1"/>
    <property type="molecule type" value="Genomic_DNA"/>
</dbReference>
<protein>
    <submittedName>
        <fullName evidence="1">Uncharacterized protein</fullName>
    </submittedName>
</protein>
<dbReference type="AlphaFoldDB" id="A0ABD1TEA0"/>
<evidence type="ECO:0000313" key="1">
    <source>
        <dbReference type="EMBL" id="KAL2510878.1"/>
    </source>
</evidence>
<evidence type="ECO:0000313" key="2">
    <source>
        <dbReference type="Proteomes" id="UP001604336"/>
    </source>
</evidence>
<keyword evidence="2" id="KW-1185">Reference proteome</keyword>